<reference evidence="2 3" key="1">
    <citation type="journal article" date="2012" name="Appl. Environ. Microbiol.">
        <title>Short-read sequencing for genomic analysis of the brown rot fungus Fibroporia radiculosa.</title>
        <authorList>
            <person name="Tang J.D."/>
            <person name="Perkins A.D."/>
            <person name="Sonstegard T.S."/>
            <person name="Schroeder S.G."/>
            <person name="Burgess S.C."/>
            <person name="Diehl S.V."/>
        </authorList>
    </citation>
    <scope>NUCLEOTIDE SEQUENCE [LARGE SCALE GENOMIC DNA]</scope>
    <source>
        <strain evidence="2 3">TFFH 294</strain>
    </source>
</reference>
<keyword evidence="3" id="KW-1185">Reference proteome</keyword>
<proteinExistence type="predicted"/>
<gene>
    <name evidence="2" type="ORF">FIBRA_04153</name>
</gene>
<feature type="region of interest" description="Disordered" evidence="1">
    <location>
        <begin position="1"/>
        <end position="22"/>
    </location>
</feature>
<feature type="compositionally biased region" description="Low complexity" evidence="1">
    <location>
        <begin position="105"/>
        <end position="128"/>
    </location>
</feature>
<evidence type="ECO:0000313" key="2">
    <source>
        <dbReference type="EMBL" id="CCM02076.1"/>
    </source>
</evidence>
<protein>
    <submittedName>
        <fullName evidence="2">Uncharacterized protein</fullName>
    </submittedName>
</protein>
<dbReference type="RefSeq" id="XP_012181359.1">
    <property type="nucleotide sequence ID" value="XM_012325969.1"/>
</dbReference>
<accession>J4IA06</accession>
<name>J4IA06_9APHY</name>
<dbReference type="HOGENOM" id="CLU_1669422_0_0_1"/>
<dbReference type="AlphaFoldDB" id="J4IA06"/>
<dbReference type="EMBL" id="HE797062">
    <property type="protein sequence ID" value="CCM02076.1"/>
    <property type="molecule type" value="Genomic_DNA"/>
</dbReference>
<organism evidence="2 3">
    <name type="scientific">Fibroporia radiculosa</name>
    <dbReference type="NCBI Taxonomy" id="599839"/>
    <lineage>
        <taxon>Eukaryota</taxon>
        <taxon>Fungi</taxon>
        <taxon>Dikarya</taxon>
        <taxon>Basidiomycota</taxon>
        <taxon>Agaricomycotina</taxon>
        <taxon>Agaricomycetes</taxon>
        <taxon>Polyporales</taxon>
        <taxon>Fibroporiaceae</taxon>
        <taxon>Fibroporia</taxon>
    </lineage>
</organism>
<feature type="region of interest" description="Disordered" evidence="1">
    <location>
        <begin position="90"/>
        <end position="158"/>
    </location>
</feature>
<dbReference type="Proteomes" id="UP000006352">
    <property type="component" value="Unassembled WGS sequence"/>
</dbReference>
<evidence type="ECO:0000256" key="1">
    <source>
        <dbReference type="SAM" id="MobiDB-lite"/>
    </source>
</evidence>
<evidence type="ECO:0000313" key="3">
    <source>
        <dbReference type="Proteomes" id="UP000006352"/>
    </source>
</evidence>
<sequence>MFGAGVGSKPFPGSPVERDAPMLGQLLEKNLLKKKQDDPSGLMDALSTFPPLRAAARLFGRSSAAPCQLPTPVSSPLTYPAADHSYMFPPHSHAPAFQPQPIPASSMSSNSISTYPSFSSRPPSALSSHAYTASRPASAMNHAAGVSSQLDSISPHTQ</sequence>
<feature type="compositionally biased region" description="Polar residues" evidence="1">
    <location>
        <begin position="146"/>
        <end position="158"/>
    </location>
</feature>
<dbReference type="InParanoid" id="J4IA06"/>
<dbReference type="GeneID" id="24096987"/>